<gene>
    <name evidence="2" type="ORF">EYF80_014135</name>
</gene>
<reference evidence="2 3" key="1">
    <citation type="submission" date="2019-03" db="EMBL/GenBank/DDBJ databases">
        <title>First draft genome of Liparis tanakae, snailfish: a comprehensive survey of snailfish specific genes.</title>
        <authorList>
            <person name="Kim W."/>
            <person name="Song I."/>
            <person name="Jeong J.-H."/>
            <person name="Kim D."/>
            <person name="Kim S."/>
            <person name="Ryu S."/>
            <person name="Song J.Y."/>
            <person name="Lee S.K."/>
        </authorList>
    </citation>
    <scope>NUCLEOTIDE SEQUENCE [LARGE SCALE GENOMIC DNA]</scope>
    <source>
        <tissue evidence="2">Muscle</tissue>
    </source>
</reference>
<evidence type="ECO:0000313" key="3">
    <source>
        <dbReference type="Proteomes" id="UP000314294"/>
    </source>
</evidence>
<keyword evidence="3" id="KW-1185">Reference proteome</keyword>
<dbReference type="Proteomes" id="UP000314294">
    <property type="component" value="Unassembled WGS sequence"/>
</dbReference>
<accession>A0A4Z2IDG3</accession>
<sequence length="266" mass="29446">MVKPNAARGGKKNESESKQVHDGDLASDLASGDTTHGDGHGSSTALSLTDMQKLLAKTQARKPRNPPLRLPFTPLACLRASPKISDYPTKLRKQSAARKTRKLAAKLDFVESAPNSSRSLRVAARVESNRRALGRAGRRLAGVPDRPLITRSLSASQRNFTRIARGKGLRPTSLAFRRRCWFSKVSTDRGNNRKADLTEGGYGESPRISAVTHAQVQPVNTNINRYIKVQAFYHVFFNDYILYLHSCVIRAVLKRSFCISSCMPDL</sequence>
<proteinExistence type="predicted"/>
<feature type="compositionally biased region" description="Basic and acidic residues" evidence="1">
    <location>
        <begin position="11"/>
        <end position="24"/>
    </location>
</feature>
<name>A0A4Z2IDG3_9TELE</name>
<protein>
    <submittedName>
        <fullName evidence="2">Uncharacterized protein</fullName>
    </submittedName>
</protein>
<dbReference type="AlphaFoldDB" id="A0A4Z2IDG3"/>
<dbReference type="EMBL" id="SRLO01000101">
    <property type="protein sequence ID" value="TNN75585.1"/>
    <property type="molecule type" value="Genomic_DNA"/>
</dbReference>
<comment type="caution">
    <text evidence="2">The sequence shown here is derived from an EMBL/GenBank/DDBJ whole genome shotgun (WGS) entry which is preliminary data.</text>
</comment>
<evidence type="ECO:0000313" key="2">
    <source>
        <dbReference type="EMBL" id="TNN75585.1"/>
    </source>
</evidence>
<feature type="region of interest" description="Disordered" evidence="1">
    <location>
        <begin position="1"/>
        <end position="45"/>
    </location>
</feature>
<evidence type="ECO:0000256" key="1">
    <source>
        <dbReference type="SAM" id="MobiDB-lite"/>
    </source>
</evidence>
<organism evidence="2 3">
    <name type="scientific">Liparis tanakae</name>
    <name type="common">Tanaka's snailfish</name>
    <dbReference type="NCBI Taxonomy" id="230148"/>
    <lineage>
        <taxon>Eukaryota</taxon>
        <taxon>Metazoa</taxon>
        <taxon>Chordata</taxon>
        <taxon>Craniata</taxon>
        <taxon>Vertebrata</taxon>
        <taxon>Euteleostomi</taxon>
        <taxon>Actinopterygii</taxon>
        <taxon>Neopterygii</taxon>
        <taxon>Teleostei</taxon>
        <taxon>Neoteleostei</taxon>
        <taxon>Acanthomorphata</taxon>
        <taxon>Eupercaria</taxon>
        <taxon>Perciformes</taxon>
        <taxon>Cottioidei</taxon>
        <taxon>Cottales</taxon>
        <taxon>Liparidae</taxon>
        <taxon>Liparis</taxon>
    </lineage>
</organism>